<evidence type="ECO:0000256" key="7">
    <source>
        <dbReference type="HAMAP-Rule" id="MF_00473"/>
    </source>
</evidence>
<dbReference type="PROSITE" id="PS51463">
    <property type="entry name" value="P_GLUCOSE_ISOMERASE_3"/>
    <property type="match status" value="1"/>
</dbReference>
<organism evidence="9 10">
    <name type="scientific">Helicobacter heilmannii</name>
    <dbReference type="NCBI Taxonomy" id="35817"/>
    <lineage>
        <taxon>Bacteria</taxon>
        <taxon>Pseudomonadati</taxon>
        <taxon>Campylobacterota</taxon>
        <taxon>Epsilonproteobacteria</taxon>
        <taxon>Campylobacterales</taxon>
        <taxon>Helicobacteraceae</taxon>
        <taxon>Helicobacter</taxon>
    </lineage>
</organism>
<evidence type="ECO:0000256" key="6">
    <source>
        <dbReference type="ARBA" id="ARBA00029321"/>
    </source>
</evidence>
<evidence type="ECO:0000256" key="3">
    <source>
        <dbReference type="ARBA" id="ARBA00022432"/>
    </source>
</evidence>
<dbReference type="GO" id="GO:0006096">
    <property type="term" value="P:glycolytic process"/>
    <property type="evidence" value="ECO:0007669"/>
    <property type="project" value="UniProtKB-UniRule"/>
</dbReference>
<dbReference type="UniPathway" id="UPA00109">
    <property type="reaction ID" value="UER00181"/>
</dbReference>
<dbReference type="PROSITE" id="PS00174">
    <property type="entry name" value="P_GLUCOSE_ISOMERASE_2"/>
    <property type="match status" value="1"/>
</dbReference>
<dbReference type="InterPro" id="IPR035476">
    <property type="entry name" value="SIS_PGI_1"/>
</dbReference>
<dbReference type="GO" id="GO:0097367">
    <property type="term" value="F:carbohydrate derivative binding"/>
    <property type="evidence" value="ECO:0007669"/>
    <property type="project" value="InterPro"/>
</dbReference>
<dbReference type="GO" id="GO:0005829">
    <property type="term" value="C:cytosol"/>
    <property type="evidence" value="ECO:0007669"/>
    <property type="project" value="TreeGrafter"/>
</dbReference>
<dbReference type="RefSeq" id="WP_015107634.1">
    <property type="nucleotide sequence ID" value="NZ_AP026684.1"/>
</dbReference>
<keyword evidence="7" id="KW-0963">Cytoplasm</keyword>
<evidence type="ECO:0000256" key="4">
    <source>
        <dbReference type="ARBA" id="ARBA00023152"/>
    </source>
</evidence>
<dbReference type="GO" id="GO:0051156">
    <property type="term" value="P:glucose 6-phosphate metabolic process"/>
    <property type="evidence" value="ECO:0007669"/>
    <property type="project" value="TreeGrafter"/>
</dbReference>
<dbReference type="FunFam" id="3.40.50.10490:FF:000004">
    <property type="entry name" value="Glucose-6-phosphate isomerase"/>
    <property type="match status" value="1"/>
</dbReference>
<comment type="subcellular location">
    <subcellularLocation>
        <location evidence="7">Cytoplasm</location>
    </subcellularLocation>
</comment>
<dbReference type="GO" id="GO:0004347">
    <property type="term" value="F:glucose-6-phosphate isomerase activity"/>
    <property type="evidence" value="ECO:0007669"/>
    <property type="project" value="UniProtKB-UniRule"/>
</dbReference>
<dbReference type="UniPathway" id="UPA00138"/>
<dbReference type="CDD" id="cd05015">
    <property type="entry name" value="SIS_PGI_1"/>
    <property type="match status" value="1"/>
</dbReference>
<reference evidence="10" key="1">
    <citation type="submission" date="2014-12" db="EMBL/GenBank/DDBJ databases">
        <authorList>
            <person name="Smet A."/>
        </authorList>
    </citation>
    <scope>NUCLEOTIDE SEQUENCE [LARGE SCALE GENOMIC DNA]</scope>
</reference>
<dbReference type="HAMAP" id="MF_00473">
    <property type="entry name" value="G6P_isomerase"/>
    <property type="match status" value="1"/>
</dbReference>
<evidence type="ECO:0000313" key="10">
    <source>
        <dbReference type="Proteomes" id="UP000046090"/>
    </source>
</evidence>
<dbReference type="SUPFAM" id="SSF53697">
    <property type="entry name" value="SIS domain"/>
    <property type="match status" value="1"/>
</dbReference>
<accession>A0A0K2Y6P5</accession>
<name>A0A0K2Y6P5_HELHE</name>
<protein>
    <recommendedName>
        <fullName evidence="7">Glucose-6-phosphate isomerase</fullName>
        <shortName evidence="7">GPI</shortName>
        <ecNumber evidence="7">5.3.1.9</ecNumber>
    </recommendedName>
    <alternativeName>
        <fullName evidence="7">Phosphoglucose isomerase</fullName>
        <shortName evidence="7">PGI</shortName>
    </alternativeName>
    <alternativeName>
        <fullName evidence="7">Phosphohexose isomerase</fullName>
        <shortName evidence="7">PHI</shortName>
    </alternativeName>
</protein>
<evidence type="ECO:0000256" key="8">
    <source>
        <dbReference type="RuleBase" id="RU000612"/>
    </source>
</evidence>
<comment type="function">
    <text evidence="7">Catalyzes the reversible isomerization of glucose-6-phosphate to fructose-6-phosphate.</text>
</comment>
<keyword evidence="10" id="KW-1185">Reference proteome</keyword>
<keyword evidence="5 7" id="KW-0413">Isomerase</keyword>
<dbReference type="PANTHER" id="PTHR11469:SF1">
    <property type="entry name" value="GLUCOSE-6-PHOSPHATE ISOMERASE"/>
    <property type="match status" value="1"/>
</dbReference>
<dbReference type="Gene3D" id="3.40.50.10490">
    <property type="entry name" value="Glucose-6-phosphate isomerase like protein, domain 1"/>
    <property type="match status" value="2"/>
</dbReference>
<dbReference type="InterPro" id="IPR001672">
    <property type="entry name" value="G6P_Isomerase"/>
</dbReference>
<feature type="active site" description="Proton donor" evidence="7">
    <location>
        <position position="353"/>
    </location>
</feature>
<comment type="catalytic activity">
    <reaction evidence="6 7 8">
        <text>alpha-D-glucose 6-phosphate = beta-D-fructose 6-phosphate</text>
        <dbReference type="Rhea" id="RHEA:11816"/>
        <dbReference type="ChEBI" id="CHEBI:57634"/>
        <dbReference type="ChEBI" id="CHEBI:58225"/>
        <dbReference type="EC" id="5.3.1.9"/>
    </reaction>
</comment>
<feature type="active site" evidence="7">
    <location>
        <position position="384"/>
    </location>
</feature>
<gene>
    <name evidence="7" type="primary">pgi</name>
    <name evidence="9" type="ORF">HHE01_14630</name>
</gene>
<evidence type="ECO:0000256" key="2">
    <source>
        <dbReference type="ARBA" id="ARBA00006604"/>
    </source>
</evidence>
<keyword evidence="3 7" id="KW-0312">Gluconeogenesis</keyword>
<keyword evidence="4 7" id="KW-0324">Glycolysis</keyword>
<dbReference type="NCBIfam" id="NF001211">
    <property type="entry name" value="PRK00179.1"/>
    <property type="match status" value="1"/>
</dbReference>
<evidence type="ECO:0000313" key="9">
    <source>
        <dbReference type="EMBL" id="CRI33777.1"/>
    </source>
</evidence>
<dbReference type="PRINTS" id="PR00662">
    <property type="entry name" value="G6PISOMERASE"/>
</dbReference>
<dbReference type="InterPro" id="IPR018189">
    <property type="entry name" value="Phosphoglucose_isomerase_CS"/>
</dbReference>
<dbReference type="Gene3D" id="1.10.1390.10">
    <property type="match status" value="1"/>
</dbReference>
<dbReference type="GO" id="GO:0006094">
    <property type="term" value="P:gluconeogenesis"/>
    <property type="evidence" value="ECO:0007669"/>
    <property type="project" value="UniProtKB-UniRule"/>
</dbReference>
<dbReference type="EC" id="5.3.1.9" evidence="7"/>
<dbReference type="GO" id="GO:0048029">
    <property type="term" value="F:monosaccharide binding"/>
    <property type="evidence" value="ECO:0007669"/>
    <property type="project" value="TreeGrafter"/>
</dbReference>
<dbReference type="Proteomes" id="UP000046090">
    <property type="component" value="Unassembled WGS sequence"/>
</dbReference>
<feature type="active site" evidence="7">
    <location>
        <position position="512"/>
    </location>
</feature>
<dbReference type="EMBL" id="CDMK01000001">
    <property type="protein sequence ID" value="CRI33777.1"/>
    <property type="molecule type" value="Genomic_DNA"/>
</dbReference>
<comment type="pathway">
    <text evidence="7">Carbohydrate biosynthesis; gluconeogenesis.</text>
</comment>
<dbReference type="InterPro" id="IPR046348">
    <property type="entry name" value="SIS_dom_sf"/>
</dbReference>
<comment type="pathway">
    <text evidence="1 7 8">Carbohydrate degradation; glycolysis; D-glyceraldehyde 3-phosphate and glycerone phosphate from D-glucose: step 2/4.</text>
</comment>
<dbReference type="AlphaFoldDB" id="A0A0K2Y6P5"/>
<proteinExistence type="inferred from homology"/>
<sequence>MKTLTQLSTFQALQEHFEILKGQHMKDMFKADPRRATRYFLKNGPISLDYSKNRIDDTTLKLLRDLAIECRLPEKIKAMFSGEKINTTEERAALHTALRYQGQEPIKVDGIDVLPQVRQVLDRMQKFSDMVRCGQWLGYTNQVITDVVNIGIGGSDLGALMVCKALRHFASPRLNMYFVSNVDGTQIQGVLDKIHPETTLFIVASKTFSTQETLTNALSARQWFLAHALNEAHIAKHFVAVSTNKEAVQAFGIDTENMFSFWNWVGGRYSLWSAIGLSIMIYLGKENFKDLLCGAYEMDEHFKNTPFEHNMPVILALLGIWYINLFDAGSHLIAPYDQYLRYFPRFIQQLDMESNGKSTTLEGQTASYDTGPIIWGDLGINAQHAFFQLLHQGTHISPIDFIVSLSKEGHLPEHHDILVSNMFAQAQAFMEGKDYNQAYEELIKMGKSEQKAKSLAHHRMFSGNRPSNVILLDTICPKSVGALIALYEHKIFVQGVIWNINSFDQWGVELGKELAKGILARLRGATPTKSLDASTQHLVEVYQAFNEGV</sequence>
<dbReference type="InterPro" id="IPR023096">
    <property type="entry name" value="G6P_Isomerase_C"/>
</dbReference>
<comment type="similarity">
    <text evidence="2 7 8">Belongs to the GPI family.</text>
</comment>
<evidence type="ECO:0000256" key="5">
    <source>
        <dbReference type="ARBA" id="ARBA00023235"/>
    </source>
</evidence>
<dbReference type="PANTHER" id="PTHR11469">
    <property type="entry name" value="GLUCOSE-6-PHOSPHATE ISOMERASE"/>
    <property type="match status" value="1"/>
</dbReference>
<dbReference type="GeneID" id="76196438"/>
<evidence type="ECO:0000256" key="1">
    <source>
        <dbReference type="ARBA" id="ARBA00004926"/>
    </source>
</evidence>
<dbReference type="Pfam" id="PF00342">
    <property type="entry name" value="PGI"/>
    <property type="match status" value="1"/>
</dbReference>
<dbReference type="InterPro" id="IPR035482">
    <property type="entry name" value="SIS_PGI_2"/>
</dbReference>
<dbReference type="PROSITE" id="PS00765">
    <property type="entry name" value="P_GLUCOSE_ISOMERASE_1"/>
    <property type="match status" value="1"/>
</dbReference>
<dbReference type="CDD" id="cd05016">
    <property type="entry name" value="SIS_PGI_2"/>
    <property type="match status" value="1"/>
</dbReference>